<protein>
    <submittedName>
        <fullName evidence="2">Uncharacterized protein</fullName>
    </submittedName>
</protein>
<feature type="region of interest" description="Disordered" evidence="1">
    <location>
        <begin position="1"/>
        <end position="96"/>
    </location>
</feature>
<feature type="compositionally biased region" description="Polar residues" evidence="1">
    <location>
        <begin position="11"/>
        <end position="23"/>
    </location>
</feature>
<comment type="caution">
    <text evidence="2">The sequence shown here is derived from an EMBL/GenBank/DDBJ whole genome shotgun (WGS) entry which is preliminary data.</text>
</comment>
<evidence type="ECO:0000313" key="3">
    <source>
        <dbReference type="Proteomes" id="UP001207654"/>
    </source>
</evidence>
<sequence>MATISGRHGTARTSGQGGHQQPNLGPVEGASGAAADTARNSGALLATLATRARHSGRWSASARDSGAKVRQAKLGRGGGRQSGADGHQDSSRASGP</sequence>
<gene>
    <name evidence="2" type="ORF">OV287_17825</name>
</gene>
<evidence type="ECO:0000256" key="1">
    <source>
        <dbReference type="SAM" id="MobiDB-lite"/>
    </source>
</evidence>
<name>A0ABT4A3V8_9BACT</name>
<dbReference type="RefSeq" id="WP_267535231.1">
    <property type="nucleotide sequence ID" value="NZ_JAPNKA010000001.1"/>
</dbReference>
<evidence type="ECO:0000313" key="2">
    <source>
        <dbReference type="EMBL" id="MCY1076338.1"/>
    </source>
</evidence>
<keyword evidence="3" id="KW-1185">Reference proteome</keyword>
<organism evidence="2 3">
    <name type="scientific">Archangium lansingense</name>
    <dbReference type="NCBI Taxonomy" id="2995310"/>
    <lineage>
        <taxon>Bacteria</taxon>
        <taxon>Pseudomonadati</taxon>
        <taxon>Myxococcota</taxon>
        <taxon>Myxococcia</taxon>
        <taxon>Myxococcales</taxon>
        <taxon>Cystobacterineae</taxon>
        <taxon>Archangiaceae</taxon>
        <taxon>Archangium</taxon>
    </lineage>
</organism>
<proteinExistence type="predicted"/>
<dbReference type="EMBL" id="JAPNKA010000001">
    <property type="protein sequence ID" value="MCY1076338.1"/>
    <property type="molecule type" value="Genomic_DNA"/>
</dbReference>
<accession>A0ABT4A3V8</accession>
<reference evidence="2 3" key="1">
    <citation type="submission" date="2022-11" db="EMBL/GenBank/DDBJ databases">
        <title>Minimal conservation of predation-associated metabolite biosynthetic gene clusters underscores biosynthetic potential of Myxococcota including descriptions for ten novel species: Archangium lansinium sp. nov., Myxococcus landrumus sp. nov., Nannocystis bai.</title>
        <authorList>
            <person name="Ahearne A."/>
            <person name="Stevens C."/>
            <person name="Phillips K."/>
        </authorList>
    </citation>
    <scope>NUCLEOTIDE SEQUENCE [LARGE SCALE GENOMIC DNA]</scope>
    <source>
        <strain evidence="2 3">MIWBW</strain>
    </source>
</reference>
<dbReference type="Proteomes" id="UP001207654">
    <property type="component" value="Unassembled WGS sequence"/>
</dbReference>